<dbReference type="AlphaFoldDB" id="A0A812I402"/>
<organism evidence="2 3">
    <name type="scientific">Symbiodinium natans</name>
    <dbReference type="NCBI Taxonomy" id="878477"/>
    <lineage>
        <taxon>Eukaryota</taxon>
        <taxon>Sar</taxon>
        <taxon>Alveolata</taxon>
        <taxon>Dinophyceae</taxon>
        <taxon>Suessiales</taxon>
        <taxon>Symbiodiniaceae</taxon>
        <taxon>Symbiodinium</taxon>
    </lineage>
</organism>
<dbReference type="Proteomes" id="UP000604046">
    <property type="component" value="Unassembled WGS sequence"/>
</dbReference>
<evidence type="ECO:0000313" key="2">
    <source>
        <dbReference type="EMBL" id="CAE6973651.1"/>
    </source>
</evidence>
<reference evidence="2" key="1">
    <citation type="submission" date="2021-02" db="EMBL/GenBank/DDBJ databases">
        <authorList>
            <person name="Dougan E. K."/>
            <person name="Rhodes N."/>
            <person name="Thang M."/>
            <person name="Chan C."/>
        </authorList>
    </citation>
    <scope>NUCLEOTIDE SEQUENCE</scope>
</reference>
<gene>
    <name evidence="2" type="ORF">SNAT2548_LOCUS2848</name>
</gene>
<protein>
    <recommendedName>
        <fullName evidence="1">DUF4116 domain-containing protein</fullName>
    </recommendedName>
</protein>
<proteinExistence type="predicted"/>
<dbReference type="Pfam" id="PF13475">
    <property type="entry name" value="DUF4116"/>
    <property type="match status" value="6"/>
</dbReference>
<feature type="domain" description="DUF4116" evidence="1">
    <location>
        <begin position="527"/>
        <end position="575"/>
    </location>
</feature>
<sequence>MESIQRWAASVVDTGPCRTAQPLVDNACLSRANRDSWTNSVFCREVCVAQQEDPDATLISSGFDWPLYVTLKEARAEDLLQVNPHAAITSYSEWRSKFSEGQYLTLLFYHAFMFLEVEGGLAICTEKYNDKLELMYGELDTLCAFGRSHRATGEPRKPSLQHCQVDLVGQVVTLQDLVDWICGPLAMVWRPYCLINSNCQHYARDLIQFLHDKRLAENLKSDREVVLSAVQCEGCRLKHATEKLQDDRALVLAAISSDGAALEYASRRLRCDKALALAAVAKCGVALQFCSASLQGDVDVVLKAVSQDAAAVRFASVEMKRNRSVIEAAATDMSGSIDWLRVFSCSEVVEDRDVAETAIGLEWRAGTYISDGFRSDMQFMDRAVALNGLVLQLAPEKLRRQASTVLRAVRENGLALQFADETLRADQRVVREAVLQNAMALAFASEALREHRDLVLTAVVRNGRALQFASEGLQQDQTLVLTAARRFLFADWAWFFEEKAIKDNRHIALAAVHIDANALPHTGRLGDKEVVQVALQQHGQMLELTTEDLQADRSVVLVAVAADGTALRFASSSLRGCCKVVAVAVQQNGLALQYAEPSLRHDSELVKLAARRWWTWDWSHLFTADVLRNDRDVVLAAVSLDWRALESVGETMQEDIEVVAAAVTQNLGAMRFVARSLLNRRADMLVVLACRGAALQFASETLRSDREVVRIAVSQDSGALQFASEELRRDSELASLAAARWSPWSFRSFSR</sequence>
<keyword evidence="3" id="KW-1185">Reference proteome</keyword>
<feature type="domain" description="DUF4116" evidence="1">
    <location>
        <begin position="452"/>
        <end position="486"/>
    </location>
</feature>
<evidence type="ECO:0000313" key="3">
    <source>
        <dbReference type="Proteomes" id="UP000604046"/>
    </source>
</evidence>
<name>A0A812I402_9DINO</name>
<feature type="domain" description="DUF4116" evidence="1">
    <location>
        <begin position="272"/>
        <end position="320"/>
    </location>
</feature>
<evidence type="ECO:0000259" key="1">
    <source>
        <dbReference type="Pfam" id="PF13475"/>
    </source>
</evidence>
<comment type="caution">
    <text evidence="2">The sequence shown here is derived from an EMBL/GenBank/DDBJ whole genome shotgun (WGS) entry which is preliminary data.</text>
</comment>
<feature type="domain" description="DUF4116" evidence="1">
    <location>
        <begin position="691"/>
        <end position="728"/>
    </location>
</feature>
<feature type="domain" description="DUF4116" evidence="1">
    <location>
        <begin position="405"/>
        <end position="449"/>
    </location>
</feature>
<dbReference type="EMBL" id="CAJNDS010000170">
    <property type="protein sequence ID" value="CAE6973651.1"/>
    <property type="molecule type" value="Genomic_DNA"/>
</dbReference>
<dbReference type="InterPro" id="IPR025197">
    <property type="entry name" value="DUF4116"/>
</dbReference>
<accession>A0A812I402</accession>
<dbReference type="OrthoDB" id="443648at2759"/>
<feature type="domain" description="DUF4116" evidence="1">
    <location>
        <begin position="222"/>
        <end position="270"/>
    </location>
</feature>